<proteinExistence type="predicted"/>
<dbReference type="SUPFAM" id="SSF53850">
    <property type="entry name" value="Periplasmic binding protein-like II"/>
    <property type="match status" value="1"/>
</dbReference>
<evidence type="ECO:0000256" key="1">
    <source>
        <dbReference type="SAM" id="SignalP"/>
    </source>
</evidence>
<reference evidence="2 3" key="1">
    <citation type="submission" date="2019-01" db="EMBL/GenBank/DDBJ databases">
        <title>Litorilituus lipolytica sp. nov., isolated from intertidal sand of the Yellow Sea in China.</title>
        <authorList>
            <person name="Liu A."/>
        </authorList>
    </citation>
    <scope>NUCLEOTIDE SEQUENCE [LARGE SCALE GENOMIC DNA]</scope>
    <source>
        <strain evidence="2 3">RZ04</strain>
    </source>
</reference>
<dbReference type="Gene3D" id="3.40.190.10">
    <property type="entry name" value="Periplasmic binding protein-like II"/>
    <property type="match status" value="1"/>
</dbReference>
<sequence>MPKIKVTKQFIALLSLCLLIASLRPAFAENSPLTFLFCYENKEFYPHFTGNSTTVPSENAGTVVDILIELNQKVNEININFIRKPWARCLSMLKTGEVTAIIGSYSKDRATYGRYPMKGKQLDNSRAFEVLSTCLLKHDSALLSWDGKKLFFESPPVIAIPYGYHITEQLQQLGFIVYKTDSLKTAYTLLKGKRVSASIIDCKTKAIPDNSQLNTTPIREHDGYFIINNDFYNAHPNLSEKIWNTLSQINKKEHYSNYKLVQ</sequence>
<evidence type="ECO:0000313" key="2">
    <source>
        <dbReference type="EMBL" id="TPH12181.1"/>
    </source>
</evidence>
<name>A0A502KQ97_9GAMM</name>
<feature type="chain" id="PRO_5021195494" description="Transporter substrate-binding domain-containing protein" evidence="1">
    <location>
        <begin position="29"/>
        <end position="262"/>
    </location>
</feature>
<gene>
    <name evidence="2" type="ORF">EPA86_17695</name>
</gene>
<comment type="caution">
    <text evidence="2">The sequence shown here is derived from an EMBL/GenBank/DDBJ whole genome shotgun (WGS) entry which is preliminary data.</text>
</comment>
<dbReference type="AlphaFoldDB" id="A0A502KQ97"/>
<dbReference type="Proteomes" id="UP000315303">
    <property type="component" value="Unassembled WGS sequence"/>
</dbReference>
<feature type="signal peptide" evidence="1">
    <location>
        <begin position="1"/>
        <end position="28"/>
    </location>
</feature>
<keyword evidence="3" id="KW-1185">Reference proteome</keyword>
<organism evidence="2 3">
    <name type="scientific">Litorilituus lipolyticus</name>
    <dbReference type="NCBI Taxonomy" id="2491017"/>
    <lineage>
        <taxon>Bacteria</taxon>
        <taxon>Pseudomonadati</taxon>
        <taxon>Pseudomonadota</taxon>
        <taxon>Gammaproteobacteria</taxon>
        <taxon>Alteromonadales</taxon>
        <taxon>Colwelliaceae</taxon>
        <taxon>Litorilituus</taxon>
    </lineage>
</organism>
<dbReference type="EMBL" id="SAWY01000041">
    <property type="protein sequence ID" value="TPH12181.1"/>
    <property type="molecule type" value="Genomic_DNA"/>
</dbReference>
<evidence type="ECO:0008006" key="4">
    <source>
        <dbReference type="Google" id="ProtNLM"/>
    </source>
</evidence>
<evidence type="ECO:0000313" key="3">
    <source>
        <dbReference type="Proteomes" id="UP000315303"/>
    </source>
</evidence>
<keyword evidence="1" id="KW-0732">Signal</keyword>
<protein>
    <recommendedName>
        <fullName evidence="4">Transporter substrate-binding domain-containing protein</fullName>
    </recommendedName>
</protein>
<accession>A0A502KQ97</accession>